<gene>
    <name evidence="2" type="ORF">FHR82_002143</name>
</gene>
<evidence type="ECO:0000259" key="1">
    <source>
        <dbReference type="PROSITE" id="PS51819"/>
    </source>
</evidence>
<reference evidence="2 3" key="1">
    <citation type="submission" date="2020-08" db="EMBL/GenBank/DDBJ databases">
        <title>Genomic Encyclopedia of Type Strains, Phase III (KMG-III): the genomes of soil and plant-associated and newly described type strains.</title>
        <authorList>
            <person name="Whitman W."/>
        </authorList>
    </citation>
    <scope>NUCLEOTIDE SEQUENCE [LARGE SCALE GENOMIC DNA]</scope>
    <source>
        <strain evidence="2 3">CECT 8960</strain>
    </source>
</reference>
<evidence type="ECO:0000313" key="3">
    <source>
        <dbReference type="Proteomes" id="UP000520767"/>
    </source>
</evidence>
<dbReference type="InterPro" id="IPR037523">
    <property type="entry name" value="VOC_core"/>
</dbReference>
<keyword evidence="2" id="KW-0223">Dioxygenase</keyword>
<proteinExistence type="predicted"/>
<organism evidence="2 3">
    <name type="scientific">Actinophytocola algeriensis</name>
    <dbReference type="NCBI Taxonomy" id="1768010"/>
    <lineage>
        <taxon>Bacteria</taxon>
        <taxon>Bacillati</taxon>
        <taxon>Actinomycetota</taxon>
        <taxon>Actinomycetes</taxon>
        <taxon>Pseudonocardiales</taxon>
        <taxon>Pseudonocardiaceae</taxon>
    </lineage>
</organism>
<dbReference type="Gene3D" id="3.10.180.10">
    <property type="entry name" value="2,3-Dihydroxybiphenyl 1,2-Dioxygenase, domain 1"/>
    <property type="match status" value="1"/>
</dbReference>
<dbReference type="Proteomes" id="UP000520767">
    <property type="component" value="Unassembled WGS sequence"/>
</dbReference>
<dbReference type="GO" id="GO:0051213">
    <property type="term" value="F:dioxygenase activity"/>
    <property type="evidence" value="ECO:0007669"/>
    <property type="project" value="UniProtKB-KW"/>
</dbReference>
<dbReference type="EMBL" id="JACHJQ010000002">
    <property type="protein sequence ID" value="MBB4905926.1"/>
    <property type="molecule type" value="Genomic_DNA"/>
</dbReference>
<keyword evidence="2" id="KW-0456">Lyase</keyword>
<dbReference type="CDD" id="cd07262">
    <property type="entry name" value="VOC_like"/>
    <property type="match status" value="1"/>
</dbReference>
<dbReference type="SUPFAM" id="SSF54593">
    <property type="entry name" value="Glyoxalase/Bleomycin resistance protein/Dihydroxybiphenyl dioxygenase"/>
    <property type="match status" value="1"/>
</dbReference>
<dbReference type="RefSeq" id="WP_184810084.1">
    <property type="nucleotide sequence ID" value="NZ_JACHJQ010000002.1"/>
</dbReference>
<dbReference type="GO" id="GO:0016829">
    <property type="term" value="F:lyase activity"/>
    <property type="evidence" value="ECO:0007669"/>
    <property type="project" value="UniProtKB-KW"/>
</dbReference>
<dbReference type="AlphaFoldDB" id="A0A7W7VD87"/>
<dbReference type="PROSITE" id="PS51819">
    <property type="entry name" value="VOC"/>
    <property type="match status" value="1"/>
</dbReference>
<keyword evidence="3" id="KW-1185">Reference proteome</keyword>
<dbReference type="InterPro" id="IPR029068">
    <property type="entry name" value="Glyas_Bleomycin-R_OHBP_Dase"/>
</dbReference>
<sequence>MSDTASPYTGSRIDHLNVAVPDLDRSIAFYSRVLEVIGIETKLHVPARPDLPEMHGFGVGGKPFFWLIADGTVGTNMHVAFTVGSRDLVRRFYDTALAAGATPLHSPAAWTEYHPDYYGGFVLDPDGINLEAVCHEPADRS</sequence>
<name>A0A7W7VD87_9PSEU</name>
<dbReference type="PANTHER" id="PTHR35006">
    <property type="entry name" value="GLYOXALASE FAMILY PROTEIN (AFU_ORTHOLOGUE AFUA_5G14830)"/>
    <property type="match status" value="1"/>
</dbReference>
<protein>
    <submittedName>
        <fullName evidence="2">Catechol 2,3-dioxygenase-like lactoylglutathione lyase family enzyme</fullName>
    </submittedName>
</protein>
<feature type="domain" description="VOC" evidence="1">
    <location>
        <begin position="12"/>
        <end position="135"/>
    </location>
</feature>
<evidence type="ECO:0000313" key="2">
    <source>
        <dbReference type="EMBL" id="MBB4905926.1"/>
    </source>
</evidence>
<keyword evidence="2" id="KW-0560">Oxidoreductase</keyword>
<comment type="caution">
    <text evidence="2">The sequence shown here is derived from an EMBL/GenBank/DDBJ whole genome shotgun (WGS) entry which is preliminary data.</text>
</comment>
<dbReference type="InterPro" id="IPR004360">
    <property type="entry name" value="Glyas_Fos-R_dOase_dom"/>
</dbReference>
<dbReference type="PANTHER" id="PTHR35006:SF2">
    <property type="entry name" value="GLYOXALASE FAMILY PROTEIN (AFU_ORTHOLOGUE AFUA_5G14830)"/>
    <property type="match status" value="1"/>
</dbReference>
<accession>A0A7W7VD87</accession>
<dbReference type="Pfam" id="PF00903">
    <property type="entry name" value="Glyoxalase"/>
    <property type="match status" value="1"/>
</dbReference>